<accession>A0A6P8CPA5</accession>
<organism evidence="2 3">
    <name type="scientific">Punica granatum</name>
    <name type="common">Pomegranate</name>
    <dbReference type="NCBI Taxonomy" id="22663"/>
    <lineage>
        <taxon>Eukaryota</taxon>
        <taxon>Viridiplantae</taxon>
        <taxon>Streptophyta</taxon>
        <taxon>Embryophyta</taxon>
        <taxon>Tracheophyta</taxon>
        <taxon>Spermatophyta</taxon>
        <taxon>Magnoliopsida</taxon>
        <taxon>eudicotyledons</taxon>
        <taxon>Gunneridae</taxon>
        <taxon>Pentapetalae</taxon>
        <taxon>rosids</taxon>
        <taxon>malvids</taxon>
        <taxon>Myrtales</taxon>
        <taxon>Lythraceae</taxon>
        <taxon>Punica</taxon>
    </lineage>
</organism>
<dbReference type="RefSeq" id="XP_031386192.1">
    <property type="nucleotide sequence ID" value="XM_031530332.1"/>
</dbReference>
<reference evidence="2" key="1">
    <citation type="journal article" date="2020" name="Plant Biotechnol. J.">
        <title>The pomegranate (Punica granatum L.) draft genome dissects genetic divergence between soft- and hard-seeded cultivars.</title>
        <authorList>
            <person name="Luo X."/>
            <person name="Li H."/>
            <person name="Wu Z."/>
            <person name="Yao W."/>
            <person name="Zhao P."/>
            <person name="Cao D."/>
            <person name="Yu H."/>
            <person name="Li K."/>
            <person name="Poudel K."/>
            <person name="Zhao D."/>
            <person name="Zhang F."/>
            <person name="Xia X."/>
            <person name="Chen L."/>
            <person name="Wang Q."/>
            <person name="Jing D."/>
            <person name="Cao S."/>
        </authorList>
    </citation>
    <scope>NUCLEOTIDE SEQUENCE [LARGE SCALE GENOMIC DNA]</scope>
    <source>
        <strain evidence="2">cv. Tunisia</strain>
    </source>
</reference>
<evidence type="ECO:0000313" key="2">
    <source>
        <dbReference type="Proteomes" id="UP000515151"/>
    </source>
</evidence>
<dbReference type="AlphaFoldDB" id="A0A6P8CPA5"/>
<dbReference type="OrthoDB" id="772197at2759"/>
<evidence type="ECO:0000313" key="3">
    <source>
        <dbReference type="RefSeq" id="XP_031386192.1"/>
    </source>
</evidence>
<feature type="region of interest" description="Disordered" evidence="1">
    <location>
        <begin position="283"/>
        <end position="346"/>
    </location>
</feature>
<feature type="compositionally biased region" description="Basic and acidic residues" evidence="1">
    <location>
        <begin position="312"/>
        <end position="321"/>
    </location>
</feature>
<gene>
    <name evidence="3" type="primary">LOC116199810</name>
</gene>
<dbReference type="GeneID" id="116199810"/>
<keyword evidence="2" id="KW-1185">Reference proteome</keyword>
<feature type="region of interest" description="Disordered" evidence="1">
    <location>
        <begin position="222"/>
        <end position="252"/>
    </location>
</feature>
<evidence type="ECO:0000256" key="1">
    <source>
        <dbReference type="SAM" id="MobiDB-lite"/>
    </source>
</evidence>
<feature type="compositionally biased region" description="Polar residues" evidence="1">
    <location>
        <begin position="237"/>
        <end position="252"/>
    </location>
</feature>
<dbReference type="PANTHER" id="PTHR46741:SF4">
    <property type="entry name" value="FINGER FYVE DOMAIN PROTEIN, PUTATIVE (DUF1666)-RELATED"/>
    <property type="match status" value="1"/>
</dbReference>
<reference evidence="3" key="2">
    <citation type="submission" date="2025-08" db="UniProtKB">
        <authorList>
            <consortium name="RefSeq"/>
        </authorList>
    </citation>
    <scope>IDENTIFICATION</scope>
    <source>
        <tissue evidence="3">Leaf</tissue>
    </source>
</reference>
<feature type="region of interest" description="Disordered" evidence="1">
    <location>
        <begin position="84"/>
        <end position="116"/>
    </location>
</feature>
<dbReference type="Proteomes" id="UP000515151">
    <property type="component" value="Chromosome 3"/>
</dbReference>
<dbReference type="Pfam" id="PF07891">
    <property type="entry name" value="DUF1666"/>
    <property type="match status" value="1"/>
</dbReference>
<feature type="compositionally biased region" description="Acidic residues" evidence="1">
    <location>
        <begin position="299"/>
        <end position="311"/>
    </location>
</feature>
<dbReference type="InterPro" id="IPR012870">
    <property type="entry name" value="DUF1666"/>
</dbReference>
<proteinExistence type="predicted"/>
<feature type="region of interest" description="Disordered" evidence="1">
    <location>
        <begin position="188"/>
        <end position="209"/>
    </location>
</feature>
<protein>
    <submittedName>
        <fullName evidence="3">Uncharacterized protein LOC116199810 isoform X1</fullName>
    </submittedName>
</protein>
<sequence length="778" mass="88263">MGARNLFLLETHSDNLFGGGAKGDFLNRFLHGNMLRVVGSFWVLLCNFFLCALGSVSRHIFRIHHAGDEGSESNEKSCHFYDPQQENHETRGSLKEAEPDKAVESSEEDDHHTCSGDERGSLLLEASLSKYQFSFGNNISRFVEEPRVLSFTIQELYAGSIDSASLGACDSSDEAAISPEKVEDFAEERKSVDGTGIENPLEEEEERGNFSVHQIAEKAEAISSENELVGEEKVSSEGRNFTGNSSQNDLALESVDSNDGFYTNIDKVDSFTREAILEAGDNIDSCTDKGSLSGGFWPFEEEAGEEDEEKSDSEASYRWDEDLADPETASSIEDRQDQSDDDDDGGYIEMELRDEVFSVGNSGGAEEELEHGERGKAEFDDQNDMDSLWEHDEIIEQLKLELKNARTGGLPTILEESETEKESVCSPPPKMADDLMKPLKITDQKLEHKDRVMEIQKVYKSYAERMRKLDVLNYQTMHAIGLVHLKDPLRSNATQRPSSPMIKYLLSQNLLPIKLRRNKIDPTAKSMEAYYGDLEMVYVGQVCLSWEILQWQYSKSRELLESDPYGSHQYNSVAGEFQLFQVLLLRFIENEPFQGPRIENYVKNRCVVRSLLQVPALRDDSFGEKKAKGGAEDAVPYPALMEIIEESIRLFWDFVRSDKEEGDAIHRACKKTQFNLLDATDLELLIATRNHLQKKEKKLKDIVRSGNCIVRRFQKHRNQADQTLLLVLAQVEVRLISRVLNMAKVTKDQVLWCCEKLDRINFVSRKIYVEPSFLLFPC</sequence>
<name>A0A6P8CPA5_PUNGR</name>
<dbReference type="PANTHER" id="PTHR46741">
    <property type="entry name" value="OS09G0413600 PROTEIN"/>
    <property type="match status" value="1"/>
</dbReference>